<dbReference type="AlphaFoldDB" id="A0A0G0VQI2"/>
<evidence type="ECO:0000313" key="2">
    <source>
        <dbReference type="EMBL" id="KKS03144.1"/>
    </source>
</evidence>
<reference evidence="2 3" key="1">
    <citation type="journal article" date="2015" name="Nature">
        <title>rRNA introns, odd ribosomes, and small enigmatic genomes across a large radiation of phyla.</title>
        <authorList>
            <person name="Brown C.T."/>
            <person name="Hug L.A."/>
            <person name="Thomas B.C."/>
            <person name="Sharon I."/>
            <person name="Castelle C.J."/>
            <person name="Singh A."/>
            <person name="Wilkins M.J."/>
            <person name="Williams K.H."/>
            <person name="Banfield J.F."/>
        </authorList>
    </citation>
    <scope>NUCLEOTIDE SEQUENCE [LARGE SCALE GENOMIC DNA]</scope>
</reference>
<dbReference type="EMBL" id="LCBB01000005">
    <property type="protein sequence ID" value="KKS03144.1"/>
    <property type="molecule type" value="Genomic_DNA"/>
</dbReference>
<dbReference type="Gene3D" id="3.40.630.30">
    <property type="match status" value="1"/>
</dbReference>
<comment type="caution">
    <text evidence="2">The sequence shown here is derived from an EMBL/GenBank/DDBJ whole genome shotgun (WGS) entry which is preliminary data.</text>
</comment>
<dbReference type="CDD" id="cd04301">
    <property type="entry name" value="NAT_SF"/>
    <property type="match status" value="1"/>
</dbReference>
<feature type="domain" description="N-acetyltransferase" evidence="1">
    <location>
        <begin position="4"/>
        <end position="156"/>
    </location>
</feature>
<name>A0A0G0VQI2_UNCKA</name>
<dbReference type="InterPro" id="IPR016181">
    <property type="entry name" value="Acyl_CoA_acyltransferase"/>
</dbReference>
<proteinExistence type="predicted"/>
<dbReference type="InterPro" id="IPR000182">
    <property type="entry name" value="GNAT_dom"/>
</dbReference>
<evidence type="ECO:0000313" key="3">
    <source>
        <dbReference type="Proteomes" id="UP000033947"/>
    </source>
</evidence>
<dbReference type="PROSITE" id="PS51186">
    <property type="entry name" value="GNAT"/>
    <property type="match status" value="1"/>
</dbReference>
<organism evidence="2 3">
    <name type="scientific">candidate division WWE3 bacterium GW2011_GWC2_41_23</name>
    <dbReference type="NCBI Taxonomy" id="1619123"/>
    <lineage>
        <taxon>Bacteria</taxon>
        <taxon>Katanobacteria</taxon>
    </lineage>
</organism>
<dbReference type="Proteomes" id="UP000033947">
    <property type="component" value="Unassembled WGS sequence"/>
</dbReference>
<evidence type="ECO:0000259" key="1">
    <source>
        <dbReference type="PROSITE" id="PS51186"/>
    </source>
</evidence>
<dbReference type="GO" id="GO:0016747">
    <property type="term" value="F:acyltransferase activity, transferring groups other than amino-acyl groups"/>
    <property type="evidence" value="ECO:0007669"/>
    <property type="project" value="InterPro"/>
</dbReference>
<accession>A0A0G0VQI2</accession>
<dbReference type="Pfam" id="PF13508">
    <property type="entry name" value="Acetyltransf_7"/>
    <property type="match status" value="1"/>
</dbReference>
<protein>
    <recommendedName>
        <fullName evidence="1">N-acetyltransferase domain-containing protein</fullName>
    </recommendedName>
</protein>
<dbReference type="SUPFAM" id="SSF55729">
    <property type="entry name" value="Acyl-CoA N-acyltransferases (Nat)"/>
    <property type="match status" value="1"/>
</dbReference>
<sequence>MEPALIPPKDTTELETAYTFADNILNFDATHPRNLQFYKNVYAKNPEYVLVFKPAGILEGVIFSSDQDTETLLIGELAVSETARGKGIGSKLLLAMEEVARKHGKKEVLLGALGDAENFYIRHGYLPKLFVQVKGNDRLEEIAALSSALVMWKSTGDGYSKVVFDTGKIDKELQNKFEEKLGAHTQFLFSKKIDYPQSNNASSSSVSW</sequence>
<gene>
    <name evidence="2" type="ORF">UU55_C0005G0052</name>
</gene>